<feature type="DNA-binding region" description="H-T-H motif" evidence="4">
    <location>
        <begin position="34"/>
        <end position="53"/>
    </location>
</feature>
<dbReference type="InterPro" id="IPR009057">
    <property type="entry name" value="Homeodomain-like_sf"/>
</dbReference>
<evidence type="ECO:0000256" key="1">
    <source>
        <dbReference type="ARBA" id="ARBA00023015"/>
    </source>
</evidence>
<dbReference type="PRINTS" id="PR00455">
    <property type="entry name" value="HTHTETR"/>
</dbReference>
<feature type="domain" description="HTH tetR-type" evidence="5">
    <location>
        <begin position="12"/>
        <end position="71"/>
    </location>
</feature>
<dbReference type="PANTHER" id="PTHR30055:SF234">
    <property type="entry name" value="HTH-TYPE TRANSCRIPTIONAL REGULATOR BETI"/>
    <property type="match status" value="1"/>
</dbReference>
<dbReference type="GO" id="GO:0003700">
    <property type="term" value="F:DNA-binding transcription factor activity"/>
    <property type="evidence" value="ECO:0007669"/>
    <property type="project" value="TreeGrafter"/>
</dbReference>
<proteinExistence type="predicted"/>
<dbReference type="InterPro" id="IPR001647">
    <property type="entry name" value="HTH_TetR"/>
</dbReference>
<dbReference type="Gene3D" id="1.10.357.10">
    <property type="entry name" value="Tetracycline Repressor, domain 2"/>
    <property type="match status" value="1"/>
</dbReference>
<dbReference type="SUPFAM" id="SSF48498">
    <property type="entry name" value="Tetracyclin repressor-like, C-terminal domain"/>
    <property type="match status" value="1"/>
</dbReference>
<comment type="caution">
    <text evidence="6">The sequence shown here is derived from an EMBL/GenBank/DDBJ whole genome shotgun (WGS) entry which is preliminary data.</text>
</comment>
<dbReference type="InterPro" id="IPR036271">
    <property type="entry name" value="Tet_transcr_reg_TetR-rel_C_sf"/>
</dbReference>
<dbReference type="AlphaFoldDB" id="A0A5M3XM12"/>
<dbReference type="Pfam" id="PF00440">
    <property type="entry name" value="TetR_N"/>
    <property type="match status" value="1"/>
</dbReference>
<evidence type="ECO:0000259" key="5">
    <source>
        <dbReference type="PROSITE" id="PS50977"/>
    </source>
</evidence>
<evidence type="ECO:0000313" key="6">
    <source>
        <dbReference type="EMBL" id="GES21766.1"/>
    </source>
</evidence>
<evidence type="ECO:0000256" key="2">
    <source>
        <dbReference type="ARBA" id="ARBA00023125"/>
    </source>
</evidence>
<evidence type="ECO:0000313" key="7">
    <source>
        <dbReference type="Proteomes" id="UP000377595"/>
    </source>
</evidence>
<dbReference type="SUPFAM" id="SSF46689">
    <property type="entry name" value="Homeodomain-like"/>
    <property type="match status" value="1"/>
</dbReference>
<reference evidence="6 7" key="1">
    <citation type="submission" date="2019-10" db="EMBL/GenBank/DDBJ databases">
        <title>Whole genome shotgun sequence of Acrocarpospora pleiomorpha NBRC 16267.</title>
        <authorList>
            <person name="Ichikawa N."/>
            <person name="Kimura A."/>
            <person name="Kitahashi Y."/>
            <person name="Komaki H."/>
            <person name="Oguchi A."/>
        </authorList>
    </citation>
    <scope>NUCLEOTIDE SEQUENCE [LARGE SCALE GENOMIC DNA]</scope>
    <source>
        <strain evidence="6 7">NBRC 16267</strain>
    </source>
</reference>
<protein>
    <submittedName>
        <fullName evidence="6">TetR family transcriptional regulator</fullName>
    </submittedName>
</protein>
<dbReference type="PANTHER" id="PTHR30055">
    <property type="entry name" value="HTH-TYPE TRANSCRIPTIONAL REGULATOR RUTR"/>
    <property type="match status" value="1"/>
</dbReference>
<dbReference type="PROSITE" id="PS50977">
    <property type="entry name" value="HTH_TETR_2"/>
    <property type="match status" value="1"/>
</dbReference>
<keyword evidence="1" id="KW-0805">Transcription regulation</keyword>
<dbReference type="InterPro" id="IPR049445">
    <property type="entry name" value="TetR_SbtR-like_C"/>
</dbReference>
<dbReference type="PROSITE" id="PS01081">
    <property type="entry name" value="HTH_TETR_1"/>
    <property type="match status" value="1"/>
</dbReference>
<dbReference type="Pfam" id="PF21597">
    <property type="entry name" value="TetR_C_43"/>
    <property type="match status" value="1"/>
</dbReference>
<dbReference type="Proteomes" id="UP000377595">
    <property type="component" value="Unassembled WGS sequence"/>
</dbReference>
<evidence type="ECO:0000256" key="3">
    <source>
        <dbReference type="ARBA" id="ARBA00023163"/>
    </source>
</evidence>
<accession>A0A5M3XM12</accession>
<organism evidence="6 7">
    <name type="scientific">Acrocarpospora pleiomorpha</name>
    <dbReference type="NCBI Taxonomy" id="90975"/>
    <lineage>
        <taxon>Bacteria</taxon>
        <taxon>Bacillati</taxon>
        <taxon>Actinomycetota</taxon>
        <taxon>Actinomycetes</taxon>
        <taxon>Streptosporangiales</taxon>
        <taxon>Streptosporangiaceae</taxon>
        <taxon>Acrocarpospora</taxon>
    </lineage>
</organism>
<dbReference type="InterPro" id="IPR023772">
    <property type="entry name" value="DNA-bd_HTH_TetR-type_CS"/>
</dbReference>
<keyword evidence="7" id="KW-1185">Reference proteome</keyword>
<keyword evidence="3" id="KW-0804">Transcription</keyword>
<gene>
    <name evidence="6" type="ORF">Aple_046620</name>
</gene>
<evidence type="ECO:0000256" key="4">
    <source>
        <dbReference type="PROSITE-ProRule" id="PRU00335"/>
    </source>
</evidence>
<keyword evidence="2 4" id="KW-0238">DNA-binding</keyword>
<dbReference type="GO" id="GO:0000976">
    <property type="term" value="F:transcription cis-regulatory region binding"/>
    <property type="evidence" value="ECO:0007669"/>
    <property type="project" value="TreeGrafter"/>
</dbReference>
<name>A0A5M3XM12_9ACTN</name>
<dbReference type="InterPro" id="IPR050109">
    <property type="entry name" value="HTH-type_TetR-like_transc_reg"/>
</dbReference>
<dbReference type="EMBL" id="BLAF01000026">
    <property type="protein sequence ID" value="GES21766.1"/>
    <property type="molecule type" value="Genomic_DNA"/>
</dbReference>
<sequence>MSMDRPLRADARRNRDRVLAAADAVFTVKGLAASTEEIAREAGVGVGTVFRHFPTKETLLEAVFLARVRLLAAKVDSLTPGGAGPAFFAFFAYAVESGDMYADVLAAGRTGETQVGRELADALSGLLARAQQAGAVRGDISLPDLMALLAGAVHAAGHAAPSSRDRLLTVITDGLHP</sequence>